<reference evidence="1" key="1">
    <citation type="submission" date="2018-05" db="EMBL/GenBank/DDBJ databases">
        <authorList>
            <person name="Lanie J.A."/>
            <person name="Ng W.-L."/>
            <person name="Kazmierczak K.M."/>
            <person name="Andrzejewski T.M."/>
            <person name="Davidsen T.M."/>
            <person name="Wayne K.J."/>
            <person name="Tettelin H."/>
            <person name="Glass J.I."/>
            <person name="Rusch D."/>
            <person name="Podicherti R."/>
            <person name="Tsui H.-C.T."/>
            <person name="Winkler M.E."/>
        </authorList>
    </citation>
    <scope>NUCLEOTIDE SEQUENCE</scope>
</reference>
<gene>
    <name evidence="1" type="ORF">METZ01_LOCUS265182</name>
</gene>
<proteinExistence type="predicted"/>
<protein>
    <submittedName>
        <fullName evidence="1">Uncharacterized protein</fullName>
    </submittedName>
</protein>
<name>A0A382JKR5_9ZZZZ</name>
<dbReference type="AlphaFoldDB" id="A0A382JKR5"/>
<accession>A0A382JKR5</accession>
<sequence>MLLASEANISLYNFTLRTPTATPALLFRQRGMMTEANHYRR</sequence>
<organism evidence="1">
    <name type="scientific">marine metagenome</name>
    <dbReference type="NCBI Taxonomy" id="408172"/>
    <lineage>
        <taxon>unclassified sequences</taxon>
        <taxon>metagenomes</taxon>
        <taxon>ecological metagenomes</taxon>
    </lineage>
</organism>
<evidence type="ECO:0000313" key="1">
    <source>
        <dbReference type="EMBL" id="SVC12328.1"/>
    </source>
</evidence>
<dbReference type="EMBL" id="UINC01074788">
    <property type="protein sequence ID" value="SVC12328.1"/>
    <property type="molecule type" value="Genomic_DNA"/>
</dbReference>